<keyword evidence="5" id="KW-0805">Transcription regulation</keyword>
<reference evidence="11" key="1">
    <citation type="submission" date="2009-10" db="EMBL/GenBank/DDBJ databases">
        <authorList>
            <person name="Freeman R.M.Jr."/>
            <person name="Wu M.M."/>
            <person name="Gerhart J.J."/>
        </authorList>
    </citation>
    <scope>NUCLEOTIDE SEQUENCE</scope>
</reference>
<feature type="region of interest" description="Disordered" evidence="8">
    <location>
        <begin position="466"/>
        <end position="507"/>
    </location>
</feature>
<dbReference type="InterPro" id="IPR044416">
    <property type="entry name" value="PRDM6_PR-SET"/>
</dbReference>
<sequence>MAFQRVCASSPYTVTSAKKRAVTMPNVKGRYATNNNVYVTSFTYDDLYYCLYGYNKMVPVALPSKTTTPPTPIITKDEVGSDSIQLWCDICKESHRGECPMHGPLHSLRKLVNADPTMTHTPYAVKTLPDEFALCTSSIPGELYGVCAKQRIPVGAWIGPFEGEKVSTDEIKNVNNTKHLWEVYNDDGEVDYFVNGANERTSSWMRYIRCARSRREQNLCVVQYNGIIYYRVCREIHKGMELLVWYDDRYTQFMGIPISLTVPDKDMTSFPSSPLGEKGKSYNASCCTFIGNGVTKRTMVHRERADSNDNIIDVKTECDDSMSPASDASLSPNGSVFNSKPMVDVSPTLSNKNNNTISHGSDFTDWNMWRCGQCFKTFTQRIMLQMHICPKNPDKPYQCGHCPSSFAQASELRNHVVTHSNERPFKCGFCGRAFAGATTLNNHIRTHTGEKPFRCDKCDRSFTQASQLSRHQRTPSECNSRQTPDKISSHNEMNNIPSITGNTDQEL</sequence>
<dbReference type="Pfam" id="PF00096">
    <property type="entry name" value="zf-C2H2"/>
    <property type="match status" value="3"/>
</dbReference>
<dbReference type="AlphaFoldDB" id="D1LXB7"/>
<dbReference type="FunFam" id="2.170.270.10:FF:000023">
    <property type="entry name" value="putative histone-lysine N-methyltransferase PRDM6"/>
    <property type="match status" value="1"/>
</dbReference>
<evidence type="ECO:0000256" key="2">
    <source>
        <dbReference type="ARBA" id="ARBA00022737"/>
    </source>
</evidence>
<evidence type="ECO:0000256" key="7">
    <source>
        <dbReference type="PROSITE-ProRule" id="PRU00042"/>
    </source>
</evidence>
<evidence type="ECO:0000259" key="10">
    <source>
        <dbReference type="PROSITE" id="PS50280"/>
    </source>
</evidence>
<evidence type="ECO:0000313" key="11">
    <source>
        <dbReference type="EMBL" id="ACY92623.1"/>
    </source>
</evidence>
<feature type="domain" description="C2H2-type" evidence="9">
    <location>
        <begin position="397"/>
        <end position="424"/>
    </location>
</feature>
<dbReference type="Gene3D" id="3.30.160.60">
    <property type="entry name" value="Classic Zinc Finger"/>
    <property type="match status" value="3"/>
</dbReference>
<dbReference type="PROSITE" id="PS50280">
    <property type="entry name" value="SET"/>
    <property type="match status" value="1"/>
</dbReference>
<dbReference type="GO" id="GO:0008270">
    <property type="term" value="F:zinc ion binding"/>
    <property type="evidence" value="ECO:0007669"/>
    <property type="project" value="UniProtKB-KW"/>
</dbReference>
<dbReference type="OrthoDB" id="7734462at2759"/>
<proteinExistence type="evidence at transcript level"/>
<organism evidence="11">
    <name type="scientific">Saccoglossus kowalevskii</name>
    <name type="common">Acorn worm</name>
    <dbReference type="NCBI Taxonomy" id="10224"/>
    <lineage>
        <taxon>Eukaryota</taxon>
        <taxon>Metazoa</taxon>
        <taxon>Hemichordata</taxon>
        <taxon>Enteropneusta</taxon>
        <taxon>Harrimaniidae</taxon>
        <taxon>Saccoglossus</taxon>
    </lineage>
</organism>
<evidence type="ECO:0000256" key="3">
    <source>
        <dbReference type="ARBA" id="ARBA00022771"/>
    </source>
</evidence>
<keyword evidence="6" id="KW-0804">Transcription</keyword>
<evidence type="ECO:0000313" key="13">
    <source>
        <dbReference type="RefSeq" id="NP_001161634.1"/>
    </source>
</evidence>
<dbReference type="GO" id="GO:0010468">
    <property type="term" value="P:regulation of gene expression"/>
    <property type="evidence" value="ECO:0007669"/>
    <property type="project" value="TreeGrafter"/>
</dbReference>
<evidence type="ECO:0000256" key="8">
    <source>
        <dbReference type="SAM" id="MobiDB-lite"/>
    </source>
</evidence>
<dbReference type="FunFam" id="3.30.160.60:FF:000690">
    <property type="entry name" value="Zinc finger protein 354C"/>
    <property type="match status" value="1"/>
</dbReference>
<dbReference type="FunFam" id="3.30.160.60:FF:000778">
    <property type="entry name" value="PR/SET domain 6"/>
    <property type="match status" value="1"/>
</dbReference>
<dbReference type="GeneID" id="100313707"/>
<dbReference type="InterPro" id="IPR001214">
    <property type="entry name" value="SET_dom"/>
</dbReference>
<dbReference type="Proteomes" id="UP000694865">
    <property type="component" value="Unplaced"/>
</dbReference>
<dbReference type="PROSITE" id="PS50157">
    <property type="entry name" value="ZINC_FINGER_C2H2_2"/>
    <property type="match status" value="4"/>
</dbReference>
<feature type="domain" description="SET" evidence="10">
    <location>
        <begin position="130"/>
        <end position="247"/>
    </location>
</feature>
<dbReference type="InterPro" id="IPR013087">
    <property type="entry name" value="Znf_C2H2_type"/>
</dbReference>
<dbReference type="Gene3D" id="2.170.270.10">
    <property type="entry name" value="SET domain"/>
    <property type="match status" value="1"/>
</dbReference>
<feature type="domain" description="C2H2-type" evidence="9">
    <location>
        <begin position="369"/>
        <end position="396"/>
    </location>
</feature>
<evidence type="ECO:0000259" key="9">
    <source>
        <dbReference type="PROSITE" id="PS50157"/>
    </source>
</evidence>
<gene>
    <name evidence="13" type="primary">LOC100313707</name>
</gene>
<evidence type="ECO:0000256" key="4">
    <source>
        <dbReference type="ARBA" id="ARBA00022833"/>
    </source>
</evidence>
<feature type="domain" description="C2H2-type" evidence="9">
    <location>
        <begin position="453"/>
        <end position="484"/>
    </location>
</feature>
<dbReference type="SMART" id="SM00355">
    <property type="entry name" value="ZnF_C2H2"/>
    <property type="match status" value="4"/>
</dbReference>
<evidence type="ECO:0000256" key="5">
    <source>
        <dbReference type="ARBA" id="ARBA00023015"/>
    </source>
</evidence>
<evidence type="ECO:0000256" key="1">
    <source>
        <dbReference type="ARBA" id="ARBA00022723"/>
    </source>
</evidence>
<dbReference type="SUPFAM" id="SSF82199">
    <property type="entry name" value="SET domain"/>
    <property type="match status" value="1"/>
</dbReference>
<dbReference type="GO" id="GO:0042054">
    <property type="term" value="F:histone methyltransferase activity"/>
    <property type="evidence" value="ECO:0007669"/>
    <property type="project" value="InterPro"/>
</dbReference>
<protein>
    <submittedName>
        <fullName evidence="11 13">PR domain containing 6-like protein</fullName>
    </submittedName>
</protein>
<dbReference type="InterPro" id="IPR050331">
    <property type="entry name" value="Zinc_finger"/>
</dbReference>
<feature type="compositionally biased region" description="Polar residues" evidence="8">
    <location>
        <begin position="490"/>
        <end position="507"/>
    </location>
</feature>
<feature type="domain" description="C2H2-type" evidence="9">
    <location>
        <begin position="425"/>
        <end position="452"/>
    </location>
</feature>
<dbReference type="InterPro" id="IPR046341">
    <property type="entry name" value="SET_dom_sf"/>
</dbReference>
<dbReference type="KEGG" id="sko:100313707"/>
<evidence type="ECO:0000313" key="12">
    <source>
        <dbReference type="Proteomes" id="UP000694865"/>
    </source>
</evidence>
<dbReference type="InterPro" id="IPR036236">
    <property type="entry name" value="Znf_C2H2_sf"/>
</dbReference>
<keyword evidence="3 7" id="KW-0863">Zinc-finger</keyword>
<dbReference type="CDD" id="cd19191">
    <property type="entry name" value="PR-SET_PRDM6"/>
    <property type="match status" value="1"/>
</dbReference>
<name>D1LXB7_SACKO</name>
<keyword evidence="4" id="KW-0862">Zinc</keyword>
<dbReference type="GO" id="GO:0005634">
    <property type="term" value="C:nucleus"/>
    <property type="evidence" value="ECO:0007669"/>
    <property type="project" value="TreeGrafter"/>
</dbReference>
<keyword evidence="12" id="KW-1185">Reference proteome</keyword>
<dbReference type="EMBL" id="GU076094">
    <property type="protein sequence ID" value="ACY92623.1"/>
    <property type="molecule type" value="mRNA"/>
</dbReference>
<dbReference type="PANTHER" id="PTHR16515:SF22">
    <property type="entry name" value="HISTONE-LYSINE N-METHYLTRANSFERASE PRDM6-RELATED"/>
    <property type="match status" value="1"/>
</dbReference>
<dbReference type="PROSITE" id="PS00028">
    <property type="entry name" value="ZINC_FINGER_C2H2_1"/>
    <property type="match status" value="2"/>
</dbReference>
<dbReference type="SUPFAM" id="SSF57667">
    <property type="entry name" value="beta-beta-alpha zinc fingers"/>
    <property type="match status" value="2"/>
</dbReference>
<dbReference type="FunFam" id="3.30.160.60:FF:000110">
    <property type="entry name" value="Zinc finger protein-like"/>
    <property type="match status" value="1"/>
</dbReference>
<dbReference type="PANTHER" id="PTHR16515">
    <property type="entry name" value="PR DOMAIN ZINC FINGER PROTEIN"/>
    <property type="match status" value="1"/>
</dbReference>
<accession>D1LXB7</accession>
<keyword evidence="1" id="KW-0479">Metal-binding</keyword>
<feature type="compositionally biased region" description="Polar residues" evidence="8">
    <location>
        <begin position="466"/>
        <end position="482"/>
    </location>
</feature>
<dbReference type="RefSeq" id="NP_001161634.1">
    <property type="nucleotide sequence ID" value="NM_001168162.1"/>
</dbReference>
<reference evidence="13" key="2">
    <citation type="submission" date="2025-05" db="UniProtKB">
        <authorList>
            <consortium name="RefSeq"/>
        </authorList>
    </citation>
    <scope>IDENTIFICATION</scope>
</reference>
<dbReference type="Pfam" id="PF21549">
    <property type="entry name" value="PRDM2_PR"/>
    <property type="match status" value="1"/>
</dbReference>
<evidence type="ECO:0000256" key="6">
    <source>
        <dbReference type="ARBA" id="ARBA00023163"/>
    </source>
</evidence>
<keyword evidence="2" id="KW-0677">Repeat</keyword>